<keyword evidence="2" id="KW-0813">Transport</keyword>
<dbReference type="GO" id="GO:0016887">
    <property type="term" value="F:ATP hydrolysis activity"/>
    <property type="evidence" value="ECO:0007669"/>
    <property type="project" value="InterPro"/>
</dbReference>
<dbReference type="AlphaFoldDB" id="A0A9J6PD61"/>
<dbReference type="CDD" id="cd03257">
    <property type="entry name" value="ABC_NikE_OppD_transporters"/>
    <property type="match status" value="1"/>
</dbReference>
<dbReference type="PANTHER" id="PTHR43776">
    <property type="entry name" value="TRANSPORT ATP-BINDING PROTEIN"/>
    <property type="match status" value="1"/>
</dbReference>
<accession>A0A9J6PD61</accession>
<dbReference type="Pfam" id="PF00005">
    <property type="entry name" value="ABC_tran"/>
    <property type="match status" value="1"/>
</dbReference>
<evidence type="ECO:0000259" key="5">
    <source>
        <dbReference type="PROSITE" id="PS50893"/>
    </source>
</evidence>
<dbReference type="InterPro" id="IPR003439">
    <property type="entry name" value="ABC_transporter-like_ATP-bd"/>
</dbReference>
<evidence type="ECO:0000256" key="4">
    <source>
        <dbReference type="ARBA" id="ARBA00022840"/>
    </source>
</evidence>
<comment type="caution">
    <text evidence="6">The sequence shown here is derived from an EMBL/GenBank/DDBJ whole genome shotgun (WGS) entry which is preliminary data.</text>
</comment>
<dbReference type="InterPro" id="IPR017871">
    <property type="entry name" value="ABC_transporter-like_CS"/>
</dbReference>
<keyword evidence="4 6" id="KW-0067">ATP-binding</keyword>
<sequence>MSSAAFLATHRLSYQPHGQPRPIVDAVSLQLRAGERVALIGSSGSGKSTLLKLILALQSATDGEVRCQQHQVRPASVRALRWYRQQVQYIAQDPATTLDPRRTVADVLAEPQRQLKGLQPDQLQLAAILTQVRLDASLLTQRCASLSGGQAQRVAIARAIALQPRFLLADEPVSGLDLPLRQQINHLLADIARQQQMGLLVVSHDLSSITCLCERVLVMDNGAIVEDAPVRQLLCHPQHPASQRLLDAIPRLPLAN</sequence>
<comment type="similarity">
    <text evidence="1">Belongs to the ABC transporter superfamily. Drug exporter-2 (TC 3.A.1.117) family.</text>
</comment>
<dbReference type="InterPro" id="IPR050319">
    <property type="entry name" value="ABC_transp_ATP-bind"/>
</dbReference>
<dbReference type="Proteomes" id="UP001064262">
    <property type="component" value="Unassembled WGS sequence"/>
</dbReference>
<evidence type="ECO:0000313" key="6">
    <source>
        <dbReference type="EMBL" id="MCU5776161.1"/>
    </source>
</evidence>
<dbReference type="SMART" id="SM00382">
    <property type="entry name" value="AAA"/>
    <property type="match status" value="1"/>
</dbReference>
<dbReference type="Gene3D" id="3.40.50.300">
    <property type="entry name" value="P-loop containing nucleotide triphosphate hydrolases"/>
    <property type="match status" value="1"/>
</dbReference>
<evidence type="ECO:0000313" key="7">
    <source>
        <dbReference type="Proteomes" id="UP001064262"/>
    </source>
</evidence>
<dbReference type="InterPro" id="IPR027417">
    <property type="entry name" value="P-loop_NTPase"/>
</dbReference>
<evidence type="ECO:0000256" key="3">
    <source>
        <dbReference type="ARBA" id="ARBA00022741"/>
    </source>
</evidence>
<gene>
    <name evidence="6" type="ORF">N5923_01460</name>
</gene>
<evidence type="ECO:0000256" key="1">
    <source>
        <dbReference type="ARBA" id="ARBA00006526"/>
    </source>
</evidence>
<proteinExistence type="inferred from homology"/>
<dbReference type="SUPFAM" id="SSF52540">
    <property type="entry name" value="P-loop containing nucleoside triphosphate hydrolases"/>
    <property type="match status" value="1"/>
</dbReference>
<name>A0A9J6PD61_9GAMM</name>
<dbReference type="GO" id="GO:0055085">
    <property type="term" value="P:transmembrane transport"/>
    <property type="evidence" value="ECO:0007669"/>
    <property type="project" value="UniProtKB-ARBA"/>
</dbReference>
<dbReference type="InterPro" id="IPR003593">
    <property type="entry name" value="AAA+_ATPase"/>
</dbReference>
<keyword evidence="7" id="KW-1185">Reference proteome</keyword>
<dbReference type="PROSITE" id="PS00211">
    <property type="entry name" value="ABC_TRANSPORTER_1"/>
    <property type="match status" value="1"/>
</dbReference>
<feature type="domain" description="ABC transporter" evidence="5">
    <location>
        <begin position="7"/>
        <end position="246"/>
    </location>
</feature>
<organism evidence="6 7">
    <name type="scientific">Winslowiella arboricola</name>
    <dbReference type="NCBI Taxonomy" id="2978220"/>
    <lineage>
        <taxon>Bacteria</taxon>
        <taxon>Pseudomonadati</taxon>
        <taxon>Pseudomonadota</taxon>
        <taxon>Gammaproteobacteria</taxon>
        <taxon>Enterobacterales</taxon>
        <taxon>Erwiniaceae</taxon>
        <taxon>Winslowiella</taxon>
    </lineage>
</organism>
<keyword evidence="3" id="KW-0547">Nucleotide-binding</keyword>
<dbReference type="RefSeq" id="WP_267140682.1">
    <property type="nucleotide sequence ID" value="NZ_JAODIL010000038.1"/>
</dbReference>
<dbReference type="GO" id="GO:0005524">
    <property type="term" value="F:ATP binding"/>
    <property type="evidence" value="ECO:0007669"/>
    <property type="project" value="UniProtKB-KW"/>
</dbReference>
<dbReference type="EMBL" id="JAODIM010000031">
    <property type="protein sequence ID" value="MCU5776161.1"/>
    <property type="molecule type" value="Genomic_DNA"/>
</dbReference>
<dbReference type="PROSITE" id="PS50893">
    <property type="entry name" value="ABC_TRANSPORTER_2"/>
    <property type="match status" value="1"/>
</dbReference>
<protein>
    <submittedName>
        <fullName evidence="6">ATP-binding cassette domain-containing protein</fullName>
    </submittedName>
</protein>
<evidence type="ECO:0000256" key="2">
    <source>
        <dbReference type="ARBA" id="ARBA00022448"/>
    </source>
</evidence>
<reference evidence="6" key="1">
    <citation type="submission" date="2022-09" db="EMBL/GenBank/DDBJ databases">
        <title>Winslowiella arboricola sp. nov., isolated from bleeding cankers on broadleaf hosts.</title>
        <authorList>
            <person name="Brady C."/>
            <person name="Kaur S."/>
            <person name="Crampton B."/>
            <person name="Maddock D."/>
            <person name="Arnold D."/>
            <person name="Denman S."/>
        </authorList>
    </citation>
    <scope>NUCLEOTIDE SEQUENCE</scope>
    <source>
        <strain evidence="6">BAC 15a-03b</strain>
    </source>
</reference>